<accession>A0A6J5KUB2</accession>
<proteinExistence type="predicted"/>
<protein>
    <submittedName>
        <fullName evidence="1">Uncharacterized protein</fullName>
    </submittedName>
</protein>
<sequence length="85" mass="8966">MAKQTNYSPTFPMFPGGAVTFTQSDTVNLPTPSVIYVGVTGDVKVTTAQGDNAVFVAVPAGQVIPVQVIRVWTTGTTASSMLRIY</sequence>
<organism evidence="1">
    <name type="scientific">uncultured Caudovirales phage</name>
    <dbReference type="NCBI Taxonomy" id="2100421"/>
    <lineage>
        <taxon>Viruses</taxon>
        <taxon>Duplodnaviria</taxon>
        <taxon>Heunggongvirae</taxon>
        <taxon>Uroviricota</taxon>
        <taxon>Caudoviricetes</taxon>
        <taxon>Peduoviridae</taxon>
        <taxon>Maltschvirus</taxon>
        <taxon>Maltschvirus maltsch</taxon>
    </lineage>
</organism>
<name>A0A6J5KUB2_9CAUD</name>
<dbReference type="EMBL" id="LR796172">
    <property type="protein sequence ID" value="CAB4123800.1"/>
    <property type="molecule type" value="Genomic_DNA"/>
</dbReference>
<evidence type="ECO:0000313" key="1">
    <source>
        <dbReference type="EMBL" id="CAB4123800.1"/>
    </source>
</evidence>
<gene>
    <name evidence="1" type="ORF">UFOVP48_85</name>
</gene>
<reference evidence="1" key="1">
    <citation type="submission" date="2020-04" db="EMBL/GenBank/DDBJ databases">
        <authorList>
            <person name="Chiriac C."/>
            <person name="Salcher M."/>
            <person name="Ghai R."/>
            <person name="Kavagutti S V."/>
        </authorList>
    </citation>
    <scope>NUCLEOTIDE SEQUENCE</scope>
</reference>